<dbReference type="VEuPathDB" id="TriTrypDB:LDHU3_32.0660"/>
<dbReference type="GO" id="GO:0005783">
    <property type="term" value="C:endoplasmic reticulum"/>
    <property type="evidence" value="ECO:0007669"/>
    <property type="project" value="TreeGrafter"/>
</dbReference>
<dbReference type="EMBL" id="RHLD01000003">
    <property type="protein sequence ID" value="TPP47061.1"/>
    <property type="molecule type" value="Genomic_DNA"/>
</dbReference>
<dbReference type="VEuPathDB" id="TriTrypDB:LDHU3_32.0670"/>
<organism evidence="8 10">
    <name type="scientific">Leishmania donovani</name>
    <dbReference type="NCBI Taxonomy" id="5661"/>
    <lineage>
        <taxon>Eukaryota</taxon>
        <taxon>Discoba</taxon>
        <taxon>Euglenozoa</taxon>
        <taxon>Kinetoplastea</taxon>
        <taxon>Metakinetoplastina</taxon>
        <taxon>Trypanosomatida</taxon>
        <taxon>Trypanosomatidae</taxon>
        <taxon>Leishmaniinae</taxon>
        <taxon>Leishmania</taxon>
    </lineage>
</organism>
<evidence type="ECO:0000256" key="2">
    <source>
        <dbReference type="ARBA" id="ARBA00009457"/>
    </source>
</evidence>
<dbReference type="EMBL" id="RHLC01000009">
    <property type="protein sequence ID" value="TPP43566.1"/>
    <property type="molecule type" value="Genomic_DNA"/>
</dbReference>
<dbReference type="Proteomes" id="UP000318821">
    <property type="component" value="Unassembled WGS sequence"/>
</dbReference>
<evidence type="ECO:0000313" key="10">
    <source>
        <dbReference type="Proteomes" id="UP000318821"/>
    </source>
</evidence>
<dbReference type="GO" id="GO:0005886">
    <property type="term" value="C:plasma membrane"/>
    <property type="evidence" value="ECO:0007669"/>
    <property type="project" value="TreeGrafter"/>
</dbReference>
<evidence type="ECO:0000256" key="1">
    <source>
        <dbReference type="ARBA" id="ARBA00004370"/>
    </source>
</evidence>
<comment type="subcellular location">
    <subcellularLocation>
        <location evidence="1">Membrane</location>
    </subcellularLocation>
</comment>
<comment type="caution">
    <text evidence="8">The sequence shown here is derived from an EMBL/GenBank/DDBJ whole genome shotgun (WGS) entry which is preliminary data.</text>
</comment>
<reference evidence="9" key="3">
    <citation type="submission" date="2019-02" db="EMBL/GenBank/DDBJ databases">
        <title>FDA dAtabase for Regulatory Grade micrObial Sequences (FDA-ARGOS): Supporting development and validation of Infectious Disease Dx tests.</title>
        <authorList>
            <person name="Duncan R."/>
            <person name="Fisher C."/>
            <person name="Tallon L."/>
            <person name="Sadzewicz L."/>
            <person name="Sengamalay N."/>
            <person name="Ott S."/>
            <person name="Godinez A."/>
            <person name="Nagaraj S."/>
            <person name="Vavikolanu K."/>
            <person name="Nadendla S."/>
            <person name="Aluvathingal J."/>
            <person name="Sichtig H."/>
        </authorList>
    </citation>
    <scope>NUCLEOTIDE SEQUENCE [LARGE SCALE GENOMIC DNA]</scope>
    <source>
        <strain evidence="9">FDAARGOS_361</strain>
    </source>
</reference>
<evidence type="ECO:0000256" key="4">
    <source>
        <dbReference type="ARBA" id="ARBA00022989"/>
    </source>
</evidence>
<keyword evidence="3 6" id="KW-0812">Transmembrane</keyword>
<dbReference type="AlphaFoldDB" id="A0A504XDY3"/>
<comment type="similarity">
    <text evidence="2">Belongs to the CDC50/LEM3 family.</text>
</comment>
<keyword evidence="4 6" id="KW-1133">Transmembrane helix</keyword>
<protein>
    <submittedName>
        <fullName evidence="8">LEM3 (Ligand-effect modulator 3) / CDC50 family protein</fullName>
    </submittedName>
</protein>
<evidence type="ECO:0000313" key="8">
    <source>
        <dbReference type="EMBL" id="TPP47061.1"/>
    </source>
</evidence>
<dbReference type="Pfam" id="PF03381">
    <property type="entry name" value="CDC50"/>
    <property type="match status" value="1"/>
</dbReference>
<dbReference type="Proteomes" id="UP000318447">
    <property type="component" value="Unassembled WGS sequence"/>
</dbReference>
<keyword evidence="5 6" id="KW-0472">Membrane</keyword>
<feature type="transmembrane region" description="Helical" evidence="6">
    <location>
        <begin position="553"/>
        <end position="579"/>
    </location>
</feature>
<dbReference type="GO" id="GO:0005794">
    <property type="term" value="C:Golgi apparatus"/>
    <property type="evidence" value="ECO:0007669"/>
    <property type="project" value="TreeGrafter"/>
</dbReference>
<dbReference type="VEuPathDB" id="TriTrypDB:LdCL_320010900"/>
<evidence type="ECO:0000256" key="5">
    <source>
        <dbReference type="ARBA" id="ARBA00023136"/>
    </source>
</evidence>
<evidence type="ECO:0000313" key="9">
    <source>
        <dbReference type="Proteomes" id="UP000318447"/>
    </source>
</evidence>
<evidence type="ECO:0000313" key="7">
    <source>
        <dbReference type="EMBL" id="TPP43566.1"/>
    </source>
</evidence>
<gene>
    <name evidence="8" type="ORF">CGC20_33580</name>
    <name evidence="7" type="ORF">CGC21_19825</name>
</gene>
<dbReference type="InterPro" id="IPR005045">
    <property type="entry name" value="CDC50/LEM3_fam"/>
</dbReference>
<reference evidence="8" key="1">
    <citation type="submission" date="2019-02" db="EMBL/GenBank/DDBJ databases">
        <title>FDA dAtabase for Regulatory Grade micrObial Sequences (FDA-ARGOS): Supporting development and validation of Infectious Disease Dx tests.</title>
        <authorList>
            <person name="Duncan R."/>
            <person name="Fisher C."/>
            <person name="Tallon L.J."/>
            <person name="Sadzewicz L."/>
            <person name="Sengamalay N."/>
            <person name="Ott S."/>
            <person name="Godinez A."/>
            <person name="Nagaraj S."/>
            <person name="Nadendla S."/>
            <person name="Sichtig H."/>
        </authorList>
    </citation>
    <scope>NUCLEOTIDE SEQUENCE</scope>
    <source>
        <strain evidence="8">FDAARGOS_360</strain>
        <strain evidence="7">FDAARGOS_361</strain>
    </source>
</reference>
<proteinExistence type="inferred from homology"/>
<dbReference type="VEuPathDB" id="TriTrypDB:LdBPK_320540.1"/>
<dbReference type="PANTHER" id="PTHR10926">
    <property type="entry name" value="CELL CYCLE CONTROL PROTEIN 50"/>
    <property type="match status" value="1"/>
</dbReference>
<evidence type="ECO:0000256" key="6">
    <source>
        <dbReference type="SAM" id="Phobius"/>
    </source>
</evidence>
<reference evidence="10" key="2">
    <citation type="submission" date="2019-02" db="EMBL/GenBank/DDBJ databases">
        <title>FDA dAtabase for Regulatory Grade micrObial Sequences (FDA-ARGOS): Supporting development and validation of Infectious Disease Dx tests.</title>
        <authorList>
            <person name="Duncan R."/>
            <person name="Fisher C."/>
            <person name="Tallon L."/>
            <person name="Sadzewicz L."/>
            <person name="Sengamalay N."/>
            <person name="Ott S."/>
            <person name="Godinez A."/>
            <person name="Nagaraj S."/>
            <person name="Vavikolanu K."/>
            <person name="Vyas G."/>
            <person name="Nadendla S."/>
            <person name="Aluvathingal J."/>
            <person name="Sichtig H."/>
        </authorList>
    </citation>
    <scope>NUCLEOTIDE SEQUENCE [LARGE SCALE GENOMIC DNA]</scope>
    <source>
        <strain evidence="10">FDAARGOS_360</strain>
    </source>
</reference>
<dbReference type="PANTHER" id="PTHR10926:SF73">
    <property type="entry name" value="LEM3 (LIGAND-EFFECT MODULATOR 3) FAMILY _ CDC50 FAMILY"/>
    <property type="match status" value="1"/>
</dbReference>
<evidence type="ECO:0000256" key="3">
    <source>
        <dbReference type="ARBA" id="ARBA00022692"/>
    </source>
</evidence>
<feature type="transmembrane region" description="Helical" evidence="6">
    <location>
        <begin position="251"/>
        <end position="273"/>
    </location>
</feature>
<sequence length="585" mass="65352">MPAKVANSKTQTLRDGRKLGVEKLVELVFIGRPRTLSFSHRSLGSLRHPYSSLVCETSAARASTQDKITYLLEAFSEAKAEKKAWMRVERIFDSMLGDALMEKMKLGLLLSSELLQRFEVLWIRLGGASGDIISEDTYKQFHQQLYFTLFGIEQMTLLPATMQFILEDYQYDSQGKSGIEFGSFAHSMLELADNWAGSREVADYVAFMDKIVECYPDSTGQIMAPLPPKPHSKNRIEQQQLPHIYARHSPLSVSVVFFILAVAAIPIGVLVIVSGDLTTRLDFRYDHINSYKFAMGAAGEFAVNFPFNGTMYSSGVKTRLMFSLHQSLTAPVYMQYRLSPFFQNYRYFTASVDYSQLSGRASAISKLCAPFRFPGEATGDSVSGYYNPCGAYPWAMFNDSISLYRTDGTLICDGSAFTANGTSLAANNKCVKSGIARPSDVKERYNPPREIPGNGPMWSAGGNKSATDPYLREGYYYKEPGHKIPLSIDEDLIVWLDPAFTSDVTKNYRILNVDLPAGDYYFEITEQYPTAPYASHKFVQLATRSWIGGRSHVLGSLLIIMGGTAFIMAVTLLSVKYLIMPVYTE</sequence>
<name>A0A504XDY3_LEIDO</name>
<accession>A0A504XDY3</accession>